<dbReference type="SUPFAM" id="SSF51604">
    <property type="entry name" value="Enolase C-terminal domain-like"/>
    <property type="match status" value="1"/>
</dbReference>
<dbReference type="OrthoDB" id="9782675at2"/>
<dbReference type="InterPro" id="IPR029017">
    <property type="entry name" value="Enolase-like_N"/>
</dbReference>
<dbReference type="eggNOG" id="COG4948">
    <property type="taxonomic scope" value="Bacteria"/>
</dbReference>
<dbReference type="CDD" id="cd03316">
    <property type="entry name" value="MR_like"/>
    <property type="match status" value="1"/>
</dbReference>
<dbReference type="GO" id="GO:0009063">
    <property type="term" value="P:amino acid catabolic process"/>
    <property type="evidence" value="ECO:0007669"/>
    <property type="project" value="InterPro"/>
</dbReference>
<dbReference type="PANTHER" id="PTHR48080">
    <property type="entry name" value="D-GALACTONATE DEHYDRATASE-RELATED"/>
    <property type="match status" value="1"/>
</dbReference>
<name>W1N7Z6_9GAMM</name>
<dbReference type="EMBL" id="AVBC01000020">
    <property type="protein sequence ID" value="ERL51687.1"/>
    <property type="molecule type" value="Genomic_DNA"/>
</dbReference>
<dbReference type="Gene3D" id="3.30.390.10">
    <property type="entry name" value="Enolase-like, N-terminal domain"/>
    <property type="match status" value="1"/>
</dbReference>
<evidence type="ECO:0000256" key="1">
    <source>
        <dbReference type="ARBA" id="ARBA00023239"/>
    </source>
</evidence>
<dbReference type="SFLD" id="SFLDS00001">
    <property type="entry name" value="Enolase"/>
    <property type="match status" value="1"/>
</dbReference>
<dbReference type="Gene3D" id="3.20.20.120">
    <property type="entry name" value="Enolase-like C-terminal domain"/>
    <property type="match status" value="1"/>
</dbReference>
<evidence type="ECO:0000313" key="4">
    <source>
        <dbReference type="EMBL" id="ERL51687.1"/>
    </source>
</evidence>
<dbReference type="KEGG" id="hhu:AR456_16030"/>
<accession>W1N7Z6</accession>
<evidence type="ECO:0000256" key="2">
    <source>
        <dbReference type="SAM" id="MobiDB-lite"/>
    </source>
</evidence>
<protein>
    <recommendedName>
        <fullName evidence="3">Mandelate racemase/muconate lactonizing enzyme C-terminal domain-containing protein</fullName>
    </recommendedName>
</protein>
<keyword evidence="5" id="KW-1185">Reference proteome</keyword>
<sequence>MKVTRIETFRPSARPSLIWVRVHTDEGLVGLGESWFGAETIEADIHGRIAPLILGEDASRIEALHRSMRPYVGFCGTSAEIRALSAVDVALWDIAGKRAGLPLHELFGGRSRDQVRLYNTCAGPDYVSKSADVRPGNFGLEKPGLEKPGLEKPGLEKPGLEKPGLGKGDSGENRERPRYEDLQAFLERPAELAGELLEMGINAMKIWPFDFAEGARDGVDISPEDLARALWPFEEIRRVHGERMKLKVELHGLWNLSSARRICQALAPIQPDWVEDPIWMDRFTELAELTDTGVPIAGGETLGGLGQLRDLIATGRVHSPIIDVTWGGGITFARKAAALAEAHGRPIAFHDCSGPVTLAVSTHLAMALPNVAEQEFTRAFYYGWYGDCVEGLPPINNGYIRAAEGNGLGVSLAPAIVEAGDDVVTLRVSQ</sequence>
<dbReference type="RefSeq" id="WP_021818323.1">
    <property type="nucleotide sequence ID" value="NZ_AVBC01000020.1"/>
</dbReference>
<feature type="compositionally biased region" description="Basic and acidic residues" evidence="2">
    <location>
        <begin position="143"/>
        <end position="160"/>
    </location>
</feature>
<dbReference type="InterPro" id="IPR018110">
    <property type="entry name" value="Mandel_Rmase/mucon_lact_enz_CS"/>
</dbReference>
<dbReference type="InterPro" id="IPR029065">
    <property type="entry name" value="Enolase_C-like"/>
</dbReference>
<dbReference type="PANTHER" id="PTHR48080:SF2">
    <property type="entry name" value="D-GALACTONATE DEHYDRATASE"/>
    <property type="match status" value="1"/>
</dbReference>
<dbReference type="InterPro" id="IPR013342">
    <property type="entry name" value="Mandelate_racemase_C"/>
</dbReference>
<evidence type="ECO:0000313" key="5">
    <source>
        <dbReference type="Proteomes" id="UP000019113"/>
    </source>
</evidence>
<dbReference type="Pfam" id="PF13378">
    <property type="entry name" value="MR_MLE_C"/>
    <property type="match status" value="1"/>
</dbReference>
<feature type="region of interest" description="Disordered" evidence="2">
    <location>
        <begin position="133"/>
        <end position="176"/>
    </location>
</feature>
<dbReference type="InterPro" id="IPR013341">
    <property type="entry name" value="Mandelate_racemase_N_dom"/>
</dbReference>
<feature type="domain" description="Mandelate racemase/muconate lactonizing enzyme C-terminal" evidence="3">
    <location>
        <begin position="186"/>
        <end position="295"/>
    </location>
</feature>
<dbReference type="SMART" id="SM00922">
    <property type="entry name" value="MR_MLE"/>
    <property type="match status" value="1"/>
</dbReference>
<dbReference type="InterPro" id="IPR034593">
    <property type="entry name" value="DgoD-like"/>
</dbReference>
<proteinExistence type="predicted"/>
<keyword evidence="1" id="KW-0456">Lyase</keyword>
<dbReference type="AlphaFoldDB" id="W1N7Z6"/>
<evidence type="ECO:0000259" key="3">
    <source>
        <dbReference type="SMART" id="SM00922"/>
    </source>
</evidence>
<dbReference type="InterPro" id="IPR036849">
    <property type="entry name" value="Enolase-like_C_sf"/>
</dbReference>
<dbReference type="Pfam" id="PF02746">
    <property type="entry name" value="MR_MLE_N"/>
    <property type="match status" value="1"/>
</dbReference>
<dbReference type="SUPFAM" id="SSF54826">
    <property type="entry name" value="Enolase N-terminal domain-like"/>
    <property type="match status" value="1"/>
</dbReference>
<dbReference type="PROSITE" id="PS00908">
    <property type="entry name" value="MR_MLE_1"/>
    <property type="match status" value="1"/>
</dbReference>
<organism evidence="4 5">
    <name type="scientific">Halomonas huangheensis</name>
    <dbReference type="NCBI Taxonomy" id="1178482"/>
    <lineage>
        <taxon>Bacteria</taxon>
        <taxon>Pseudomonadati</taxon>
        <taxon>Pseudomonadota</taxon>
        <taxon>Gammaproteobacteria</taxon>
        <taxon>Oceanospirillales</taxon>
        <taxon>Halomonadaceae</taxon>
        <taxon>Halomonas</taxon>
    </lineage>
</organism>
<comment type="caution">
    <text evidence="4">The sequence shown here is derived from an EMBL/GenBank/DDBJ whole genome shotgun (WGS) entry which is preliminary data.</text>
</comment>
<gene>
    <name evidence="4" type="ORF">BJB45_11020</name>
</gene>
<dbReference type="PATRIC" id="fig|1178482.3.peg.1364"/>
<dbReference type="GO" id="GO:0016829">
    <property type="term" value="F:lyase activity"/>
    <property type="evidence" value="ECO:0007669"/>
    <property type="project" value="UniProtKB-KW"/>
</dbReference>
<reference evidence="4 5" key="1">
    <citation type="submission" date="2013-08" db="EMBL/GenBank/DDBJ databases">
        <title>draft genome of Halomonas huanghegensis, strain BJGMM-B45T.</title>
        <authorList>
            <person name="Miao C."/>
            <person name="Wan Y."/>
            <person name="Jin W."/>
        </authorList>
    </citation>
    <scope>NUCLEOTIDE SEQUENCE [LARGE SCALE GENOMIC DNA]</scope>
    <source>
        <strain evidence="4 5">BJGMM-B45</strain>
    </source>
</reference>
<dbReference type="Proteomes" id="UP000019113">
    <property type="component" value="Unassembled WGS sequence"/>
</dbReference>
<dbReference type="STRING" id="1178482.AR456_16030"/>